<keyword evidence="1" id="KW-0732">Signal</keyword>
<dbReference type="AlphaFoldDB" id="A0A3M2JJ97"/>
<proteinExistence type="predicted"/>
<dbReference type="OrthoDB" id="3403621at2"/>
<gene>
    <name evidence="2" type="ORF">EBM89_02560</name>
</gene>
<dbReference type="EMBL" id="RFFI01000008">
    <property type="protein sequence ID" value="RMI13872.1"/>
    <property type="molecule type" value="Genomic_DNA"/>
</dbReference>
<evidence type="ECO:0000256" key="1">
    <source>
        <dbReference type="SAM" id="SignalP"/>
    </source>
</evidence>
<feature type="signal peptide" evidence="1">
    <location>
        <begin position="1"/>
        <end position="22"/>
    </location>
</feature>
<evidence type="ECO:0000313" key="2">
    <source>
        <dbReference type="EMBL" id="RMI13872.1"/>
    </source>
</evidence>
<name>A0A3M2JJ97_9CELL</name>
<accession>A0A3M2JJ97</accession>
<protein>
    <submittedName>
        <fullName evidence="2">Uncharacterized protein</fullName>
    </submittedName>
</protein>
<evidence type="ECO:0000313" key="3">
    <source>
        <dbReference type="Proteomes" id="UP000269289"/>
    </source>
</evidence>
<reference evidence="2 3" key="1">
    <citation type="submission" date="2018-10" db="EMBL/GenBank/DDBJ databases">
        <title>Isolation, diversity and antifungal activity of actinobacteria from wheat.</title>
        <authorList>
            <person name="Han C."/>
        </authorList>
    </citation>
    <scope>NUCLEOTIDE SEQUENCE [LARGE SCALE GENOMIC DNA]</scope>
    <source>
        <strain evidence="2 3">NEAU-YY56</strain>
    </source>
</reference>
<comment type="caution">
    <text evidence="2">The sequence shown here is derived from an EMBL/GenBank/DDBJ whole genome shotgun (WGS) entry which is preliminary data.</text>
</comment>
<sequence length="295" mass="30548">MTRARAVGATTFVLAASLLVGCAPGAASGSATPDPERDGPLTEYLAQVFGDSTDPVALADQQRAMQEAVAACMAEQGFDYVPRTPQTAGEAVGGELPEWGSAAFAEQYGYGITTLTELTGGDEPKDPNADLVAALSEAGRAEWEVALYGDGGSTEVSGCVGTAQREVYGGGVLEDPTYLAIQAELIPLYDGVGADAKVLEATRQWSVCMLDVGHDVGSPDEAMSGLYAEVEALDVGAGIPAELVSREIAIATADRTCQEDSGLTAVRAEVERALEEQFVAEHRAELEELVAAAGE</sequence>
<organism evidence="2 3">
    <name type="scientific">Cellulomonas triticagri</name>
    <dbReference type="NCBI Taxonomy" id="2483352"/>
    <lineage>
        <taxon>Bacteria</taxon>
        <taxon>Bacillati</taxon>
        <taxon>Actinomycetota</taxon>
        <taxon>Actinomycetes</taxon>
        <taxon>Micrococcales</taxon>
        <taxon>Cellulomonadaceae</taxon>
        <taxon>Cellulomonas</taxon>
    </lineage>
</organism>
<dbReference type="Proteomes" id="UP000269289">
    <property type="component" value="Unassembled WGS sequence"/>
</dbReference>
<feature type="chain" id="PRO_5038546723" evidence="1">
    <location>
        <begin position="23"/>
        <end position="295"/>
    </location>
</feature>
<keyword evidence="3" id="KW-1185">Reference proteome</keyword>
<dbReference type="RefSeq" id="WP_122147895.1">
    <property type="nucleotide sequence ID" value="NZ_RFFI01000008.1"/>
</dbReference>
<dbReference type="PROSITE" id="PS51257">
    <property type="entry name" value="PROKAR_LIPOPROTEIN"/>
    <property type="match status" value="1"/>
</dbReference>